<feature type="region of interest" description="Disordered" evidence="1">
    <location>
        <begin position="1"/>
        <end position="138"/>
    </location>
</feature>
<gene>
    <name evidence="2" type="ORF">Esi_0060_0050</name>
</gene>
<feature type="compositionally biased region" description="Gly residues" evidence="1">
    <location>
        <begin position="868"/>
        <end position="881"/>
    </location>
</feature>
<sequence>MPTQPNATLSKDSLEDGLVGGQTRENSAATGWGSRRGEEWRSRVPRTGAGGGAGGRVPPREERDEGSPPQTLSALRREALDPTDDEEQDENEQWEGGGGGGGRAGAAAGGSGGGNPARGVPNKLFVRRRSESFKESVSTGLAHAIAEMQAGLPSDDDMVGVQDVCRQGASKEKRNGGNQQATPTEGSWSAGADSGGGGLLKSDEVGGSLNAGAAGRPWPRTNPNQLPVGMLSEGSSVASSAEGFELPESFSMGLIAKEGGGRGERRGPAGGGGASPIGSQASRASSKKKRGSSSGGKSSRSKGVSGRGWDSQPPPETKSRRGRRSESRVTRGTRPEREAGGSGRQWQQGGGGGGGANDGQGSQQRTAADGRGGRQTGQPSPGAPLRVGARELRRGGSSGSSRRGRKKKTGSEDRGAAATAARGSGGRGEVGARAGVVGSGRFRLGRVGRGSGMTGGRAGGRDWSGKELSRNDSTVSSEGDEMHYVNPMNLRRRSAPHINSHPKGGSGGGGSRSVHPEHRGHGLPNLLRKFTFLRRSWRGGKQQRQGTTERGKGGLNNGTMNYDQRMEFLADKALRTSVGGRGSGDGVVSGLEELGLGATADFDGDELDMACRRLLDALWMSAKRGSDTLQLSVVDGRALLSGLLMGLAPPPPLEIDPATGKAQEKEKEEELSPSPLVDLGIPLPRGVSTDFSYAVRLGVYARISNLPQALAALTAARAAGTAAKQFGSTPGLHQKAMRPILVGASGPFARAAREAGRGGSSREGSTRSSSSARRREKAALQRAMELAMGVESEKEVKARRMRERAREGATTAMKDKMPSGEVDKHKEWLASPYRPAPSEARVQGRQLASRARVHRELRNASAAVGLSLGSGGGGGGGGGKRGTSPVGGSEKGAGSGGGSSSGSARCTQLWRSCGERESNGLPSILMG</sequence>
<feature type="region of interest" description="Disordered" evidence="1">
    <location>
        <begin position="494"/>
        <end position="524"/>
    </location>
</feature>
<feature type="compositionally biased region" description="Low complexity" evidence="1">
    <location>
        <begin position="295"/>
        <end position="308"/>
    </location>
</feature>
<feature type="compositionally biased region" description="Basic and acidic residues" evidence="1">
    <location>
        <begin position="459"/>
        <end position="470"/>
    </location>
</feature>
<feature type="compositionally biased region" description="Gly residues" evidence="1">
    <location>
        <begin position="340"/>
        <end position="358"/>
    </location>
</feature>
<accession>D8LQR7</accession>
<feature type="compositionally biased region" description="Low complexity" evidence="1">
    <location>
        <begin position="232"/>
        <end position="243"/>
    </location>
</feature>
<feature type="compositionally biased region" description="Basic and acidic residues" evidence="1">
    <location>
        <begin position="813"/>
        <end position="823"/>
    </location>
</feature>
<feature type="region of interest" description="Disordered" evidence="1">
    <location>
        <begin position="864"/>
        <end position="927"/>
    </location>
</feature>
<feature type="compositionally biased region" description="Polar residues" evidence="1">
    <location>
        <begin position="176"/>
        <end position="185"/>
    </location>
</feature>
<feature type="compositionally biased region" description="Gly residues" evidence="1">
    <location>
        <begin position="889"/>
        <end position="900"/>
    </location>
</feature>
<feature type="region of interest" description="Disordered" evidence="1">
    <location>
        <begin position="751"/>
        <end position="781"/>
    </location>
</feature>
<feature type="compositionally biased region" description="Basic and acidic residues" evidence="1">
    <location>
        <begin position="324"/>
        <end position="339"/>
    </location>
</feature>
<dbReference type="InParanoid" id="D8LQR7"/>
<evidence type="ECO:0000256" key="1">
    <source>
        <dbReference type="SAM" id="MobiDB-lite"/>
    </source>
</evidence>
<feature type="region of interest" description="Disordered" evidence="1">
    <location>
        <begin position="447"/>
        <end position="480"/>
    </location>
</feature>
<dbReference type="AlphaFoldDB" id="D8LQR7"/>
<dbReference type="OrthoDB" id="10560367at2759"/>
<organism evidence="2 3">
    <name type="scientific">Ectocarpus siliculosus</name>
    <name type="common">Brown alga</name>
    <name type="synonym">Conferva siliculosa</name>
    <dbReference type="NCBI Taxonomy" id="2880"/>
    <lineage>
        <taxon>Eukaryota</taxon>
        <taxon>Sar</taxon>
        <taxon>Stramenopiles</taxon>
        <taxon>Ochrophyta</taxon>
        <taxon>PX clade</taxon>
        <taxon>Phaeophyceae</taxon>
        <taxon>Ectocarpales</taxon>
        <taxon>Ectocarpaceae</taxon>
        <taxon>Ectocarpus</taxon>
    </lineage>
</organism>
<feature type="region of interest" description="Disordered" evidence="1">
    <location>
        <begin position="656"/>
        <end position="677"/>
    </location>
</feature>
<protein>
    <submittedName>
        <fullName evidence="2">Uncharacterized protein</fullName>
    </submittedName>
</protein>
<proteinExistence type="predicted"/>
<feature type="compositionally biased region" description="Acidic residues" evidence="1">
    <location>
        <begin position="81"/>
        <end position="93"/>
    </location>
</feature>
<feature type="region of interest" description="Disordered" evidence="1">
    <location>
        <begin position="537"/>
        <end position="560"/>
    </location>
</feature>
<reference evidence="2 3" key="1">
    <citation type="journal article" date="2010" name="Nature">
        <title>The Ectocarpus genome and the independent evolution of multicellularity in brown algae.</title>
        <authorList>
            <person name="Cock J.M."/>
            <person name="Sterck L."/>
            <person name="Rouze P."/>
            <person name="Scornet D."/>
            <person name="Allen A.E."/>
            <person name="Amoutzias G."/>
            <person name="Anthouard V."/>
            <person name="Artiguenave F."/>
            <person name="Aury J.M."/>
            <person name="Badger J.H."/>
            <person name="Beszteri B."/>
            <person name="Billiau K."/>
            <person name="Bonnet E."/>
            <person name="Bothwell J.H."/>
            <person name="Bowler C."/>
            <person name="Boyen C."/>
            <person name="Brownlee C."/>
            <person name="Carrano C.J."/>
            <person name="Charrier B."/>
            <person name="Cho G.Y."/>
            <person name="Coelho S.M."/>
            <person name="Collen J."/>
            <person name="Corre E."/>
            <person name="Da Silva C."/>
            <person name="Delage L."/>
            <person name="Delaroque N."/>
            <person name="Dittami S.M."/>
            <person name="Doulbeau S."/>
            <person name="Elias M."/>
            <person name="Farnham G."/>
            <person name="Gachon C.M."/>
            <person name="Gschloessl B."/>
            <person name="Heesch S."/>
            <person name="Jabbari K."/>
            <person name="Jubin C."/>
            <person name="Kawai H."/>
            <person name="Kimura K."/>
            <person name="Kloareg B."/>
            <person name="Kupper F.C."/>
            <person name="Lang D."/>
            <person name="Le Bail A."/>
            <person name="Leblanc C."/>
            <person name="Lerouge P."/>
            <person name="Lohr M."/>
            <person name="Lopez P.J."/>
            <person name="Martens C."/>
            <person name="Maumus F."/>
            <person name="Michel G."/>
            <person name="Miranda-Saavedra D."/>
            <person name="Morales J."/>
            <person name="Moreau H."/>
            <person name="Motomura T."/>
            <person name="Nagasato C."/>
            <person name="Napoli C.A."/>
            <person name="Nelson D.R."/>
            <person name="Nyvall-Collen P."/>
            <person name="Peters A.F."/>
            <person name="Pommier C."/>
            <person name="Potin P."/>
            <person name="Poulain J."/>
            <person name="Quesneville H."/>
            <person name="Read B."/>
            <person name="Rensing S.A."/>
            <person name="Ritter A."/>
            <person name="Rousvoal S."/>
            <person name="Samanta M."/>
            <person name="Samson G."/>
            <person name="Schroeder D.C."/>
            <person name="Segurens B."/>
            <person name="Strittmatter M."/>
            <person name="Tonon T."/>
            <person name="Tregear J.W."/>
            <person name="Valentin K."/>
            <person name="von Dassow P."/>
            <person name="Yamagishi T."/>
            <person name="Van de Peer Y."/>
            <person name="Wincker P."/>
        </authorList>
    </citation>
    <scope>NUCLEOTIDE SEQUENCE [LARGE SCALE GENOMIC DNA]</scope>
    <source>
        <strain evidence="3">Ec32 / CCAP1310/4</strain>
    </source>
</reference>
<feature type="region of interest" description="Disordered" evidence="1">
    <location>
        <begin position="151"/>
        <end position="432"/>
    </location>
</feature>
<dbReference type="Proteomes" id="UP000002630">
    <property type="component" value="Linkage Group LG25"/>
</dbReference>
<feature type="compositionally biased region" description="Gly residues" evidence="1">
    <location>
        <begin position="447"/>
        <end position="458"/>
    </location>
</feature>
<name>D8LQR7_ECTSI</name>
<feature type="compositionally biased region" description="Polar residues" evidence="1">
    <location>
        <begin position="1"/>
        <end position="11"/>
    </location>
</feature>
<evidence type="ECO:0000313" key="3">
    <source>
        <dbReference type="Proteomes" id="UP000002630"/>
    </source>
</evidence>
<keyword evidence="3" id="KW-1185">Reference proteome</keyword>
<feature type="compositionally biased region" description="Gly residues" evidence="1">
    <location>
        <begin position="95"/>
        <end position="116"/>
    </location>
</feature>
<evidence type="ECO:0000313" key="2">
    <source>
        <dbReference type="EMBL" id="CBN74944.1"/>
    </source>
</evidence>
<feature type="compositionally biased region" description="Low complexity" evidence="1">
    <location>
        <begin position="762"/>
        <end position="771"/>
    </location>
</feature>
<feature type="region of interest" description="Disordered" evidence="1">
    <location>
        <begin position="804"/>
        <end position="823"/>
    </location>
</feature>
<dbReference type="EMBL" id="FN648819">
    <property type="protein sequence ID" value="CBN74944.1"/>
    <property type="molecule type" value="Genomic_DNA"/>
</dbReference>
<dbReference type="EMBL" id="FN649750">
    <property type="protein sequence ID" value="CBN74944.1"/>
    <property type="molecule type" value="Genomic_DNA"/>
</dbReference>